<gene>
    <name evidence="1" type="ORF">ATANTOWER_024938</name>
</gene>
<dbReference type="EMBL" id="JAHUTI010035213">
    <property type="protein sequence ID" value="MED6243676.1"/>
    <property type="molecule type" value="Genomic_DNA"/>
</dbReference>
<evidence type="ECO:0000313" key="2">
    <source>
        <dbReference type="Proteomes" id="UP001345963"/>
    </source>
</evidence>
<protein>
    <submittedName>
        <fullName evidence="1">Uncharacterized protein</fullName>
    </submittedName>
</protein>
<sequence length="132" mass="14944">FAQGERQHSTSPHAGRSGEEGRSLRWACFVTAGLLVVNPQECRTRRDPFSIDRSSTKPCGKYRSAIRTCLRSVLALTDRCARTLPEGHVVFQKVPPPHCTAFYRNPTEDDDDSRMMSSFLPLCYTRMSHSPR</sequence>
<organism evidence="1 2">
    <name type="scientific">Ataeniobius toweri</name>
    <dbReference type="NCBI Taxonomy" id="208326"/>
    <lineage>
        <taxon>Eukaryota</taxon>
        <taxon>Metazoa</taxon>
        <taxon>Chordata</taxon>
        <taxon>Craniata</taxon>
        <taxon>Vertebrata</taxon>
        <taxon>Euteleostomi</taxon>
        <taxon>Actinopterygii</taxon>
        <taxon>Neopterygii</taxon>
        <taxon>Teleostei</taxon>
        <taxon>Neoteleostei</taxon>
        <taxon>Acanthomorphata</taxon>
        <taxon>Ovalentaria</taxon>
        <taxon>Atherinomorphae</taxon>
        <taxon>Cyprinodontiformes</taxon>
        <taxon>Goodeidae</taxon>
        <taxon>Ataeniobius</taxon>
    </lineage>
</organism>
<name>A0ABU7B106_9TELE</name>
<dbReference type="Proteomes" id="UP001345963">
    <property type="component" value="Unassembled WGS sequence"/>
</dbReference>
<comment type="caution">
    <text evidence="1">The sequence shown here is derived from an EMBL/GenBank/DDBJ whole genome shotgun (WGS) entry which is preliminary data.</text>
</comment>
<reference evidence="1 2" key="1">
    <citation type="submission" date="2021-07" db="EMBL/GenBank/DDBJ databases">
        <authorList>
            <person name="Palmer J.M."/>
        </authorList>
    </citation>
    <scope>NUCLEOTIDE SEQUENCE [LARGE SCALE GENOMIC DNA]</scope>
    <source>
        <strain evidence="1 2">AT_MEX2019</strain>
        <tissue evidence="1">Muscle</tissue>
    </source>
</reference>
<accession>A0ABU7B106</accession>
<evidence type="ECO:0000313" key="1">
    <source>
        <dbReference type="EMBL" id="MED6243676.1"/>
    </source>
</evidence>
<keyword evidence="2" id="KW-1185">Reference proteome</keyword>
<proteinExistence type="predicted"/>
<feature type="non-terminal residue" evidence="1">
    <location>
        <position position="1"/>
    </location>
</feature>